<feature type="compositionally biased region" description="Pro residues" evidence="6">
    <location>
        <begin position="480"/>
        <end position="490"/>
    </location>
</feature>
<dbReference type="InterPro" id="IPR001611">
    <property type="entry name" value="Leu-rich_rpt"/>
</dbReference>
<dbReference type="InterPro" id="IPR032675">
    <property type="entry name" value="LRR_dom_sf"/>
</dbReference>
<dbReference type="PROSITE" id="PS51450">
    <property type="entry name" value="LRR"/>
    <property type="match status" value="2"/>
</dbReference>
<evidence type="ECO:0000256" key="5">
    <source>
        <dbReference type="ARBA" id="ARBA00023273"/>
    </source>
</evidence>
<reference evidence="7 8" key="1">
    <citation type="submission" date="2014-11" db="EMBL/GenBank/DDBJ databases">
        <authorList>
            <person name="Zhu J."/>
            <person name="Qi W."/>
            <person name="Song R."/>
        </authorList>
    </citation>
    <scope>NUCLEOTIDE SEQUENCE [LARGE SCALE GENOMIC DNA]</scope>
</reference>
<dbReference type="InParanoid" id="A0A0G4FTP9"/>
<gene>
    <name evidence="7" type="ORF">Vbra_16108</name>
</gene>
<comment type="subcellular location">
    <subcellularLocation>
        <location evidence="1">Cell projection</location>
        <location evidence="1">Cilium</location>
    </subcellularLocation>
</comment>
<keyword evidence="4" id="KW-0969">Cilium</keyword>
<feature type="compositionally biased region" description="Basic and acidic residues" evidence="6">
    <location>
        <begin position="541"/>
        <end position="560"/>
    </location>
</feature>
<dbReference type="AlphaFoldDB" id="A0A0G4FTP9"/>
<keyword evidence="3" id="KW-0677">Repeat</keyword>
<keyword evidence="5" id="KW-0966">Cell projection</keyword>
<feature type="compositionally biased region" description="Basic and acidic residues" evidence="6">
    <location>
        <begin position="505"/>
        <end position="518"/>
    </location>
</feature>
<feature type="region of interest" description="Disordered" evidence="6">
    <location>
        <begin position="259"/>
        <end position="303"/>
    </location>
</feature>
<keyword evidence="8" id="KW-1185">Reference proteome</keyword>
<feature type="compositionally biased region" description="Basic and acidic residues" evidence="6">
    <location>
        <begin position="458"/>
        <end position="473"/>
    </location>
</feature>
<evidence type="ECO:0008006" key="9">
    <source>
        <dbReference type="Google" id="ProtNLM"/>
    </source>
</evidence>
<feature type="compositionally biased region" description="Polar residues" evidence="6">
    <location>
        <begin position="363"/>
        <end position="372"/>
    </location>
</feature>
<dbReference type="PANTHER" id="PTHR45973:SF9">
    <property type="entry name" value="LEUCINE-RICH REPEAT-CONTAINING PROTEIN 46"/>
    <property type="match status" value="1"/>
</dbReference>
<evidence type="ECO:0000313" key="8">
    <source>
        <dbReference type="Proteomes" id="UP000041254"/>
    </source>
</evidence>
<sequence>MAKLTGPELCEAELKSLLKRDRKVYYTTPSLNDQLYIHYRGYRRLQALEPFTGLKVLYAEGNGFRKLEGLDECQKLRCLYVQENCIEKIEGVDKLKDLHTVNLSNNFIETIEGLGENGSLGTLIIQKNRVGTNGLSDVTELRNYKAITVLDVSDNQIDDPAILDEVLVDMPALTVLYLKGNPVVKRIPNYRKTVINTLKNLRYLDDRPVFPDDRRCAEAFCRGGFPEERQERRIIQEEKRDEQKRNHDAFRRLIQEARQEKAERDKMEAEDDPQLAIHEHWRQKEKRRYYDEEEDSDQEREQHFRGVAQDIQQQEQNHHHHNDGIYAERRPSALSRHSTDLPGSCSERANTREDFDDTESALRAQQTVQSFSFAGPQQDEKQQSGSKGGEGERDDIWGEGDGEGEGPERGEEKPTKIAIVEEEEEDSADEGEEGEKDLPPMERFEEDQGDNGPPPLIDNKRDADTKTETEHQGAKKAKPSPAPAPAPAPAPSSSFYEHPFIPWASHDDPKDKDKDTDKCSTTAMPAPSAEAMGRKVVQTIQKDKEGGGEQGDGKSMEALD</sequence>
<dbReference type="SMART" id="SM00365">
    <property type="entry name" value="LRR_SD22"/>
    <property type="match status" value="3"/>
</dbReference>
<organism evidence="7 8">
    <name type="scientific">Vitrella brassicaformis (strain CCMP3155)</name>
    <dbReference type="NCBI Taxonomy" id="1169540"/>
    <lineage>
        <taxon>Eukaryota</taxon>
        <taxon>Sar</taxon>
        <taxon>Alveolata</taxon>
        <taxon>Colpodellida</taxon>
        <taxon>Vitrellaceae</taxon>
        <taxon>Vitrella</taxon>
    </lineage>
</organism>
<evidence type="ECO:0000256" key="2">
    <source>
        <dbReference type="ARBA" id="ARBA00022614"/>
    </source>
</evidence>
<dbReference type="VEuPathDB" id="CryptoDB:Vbra_16108"/>
<dbReference type="SUPFAM" id="SSF52075">
    <property type="entry name" value="Outer arm dynein light chain 1"/>
    <property type="match status" value="1"/>
</dbReference>
<protein>
    <recommendedName>
        <fullName evidence="9">U2A'/phosphoprotein 32 family A C-terminal domain-containing protein</fullName>
    </recommendedName>
</protein>
<evidence type="ECO:0000256" key="4">
    <source>
        <dbReference type="ARBA" id="ARBA00023069"/>
    </source>
</evidence>
<evidence type="ECO:0000256" key="3">
    <source>
        <dbReference type="ARBA" id="ARBA00022737"/>
    </source>
</evidence>
<dbReference type="Gene3D" id="3.80.10.10">
    <property type="entry name" value="Ribonuclease Inhibitor"/>
    <property type="match status" value="1"/>
</dbReference>
<proteinExistence type="predicted"/>
<evidence type="ECO:0000256" key="6">
    <source>
        <dbReference type="SAM" id="MobiDB-lite"/>
    </source>
</evidence>
<dbReference type="Pfam" id="PF14580">
    <property type="entry name" value="LRR_9"/>
    <property type="match status" value="1"/>
</dbReference>
<keyword evidence="2" id="KW-0433">Leucine-rich repeat</keyword>
<dbReference type="EMBL" id="CDMY01000495">
    <property type="protein sequence ID" value="CEM17740.1"/>
    <property type="molecule type" value="Genomic_DNA"/>
</dbReference>
<evidence type="ECO:0000256" key="1">
    <source>
        <dbReference type="ARBA" id="ARBA00004138"/>
    </source>
</evidence>
<dbReference type="STRING" id="1169540.A0A0G4FTP9"/>
<dbReference type="OrthoDB" id="1904536at2759"/>
<evidence type="ECO:0000313" key="7">
    <source>
        <dbReference type="EMBL" id="CEM17740.1"/>
    </source>
</evidence>
<dbReference type="PANTHER" id="PTHR45973">
    <property type="entry name" value="PROTEIN PHOSPHATASE 1 REGULATORY SUBUNIT SDS22-RELATED"/>
    <property type="match status" value="1"/>
</dbReference>
<accession>A0A0G4FTP9</accession>
<feature type="compositionally biased region" description="Basic and acidic residues" evidence="6">
    <location>
        <begin position="406"/>
        <end position="415"/>
    </location>
</feature>
<name>A0A0G4FTP9_VITBC</name>
<feature type="region of interest" description="Disordered" evidence="6">
    <location>
        <begin position="332"/>
        <end position="560"/>
    </location>
</feature>
<dbReference type="InterPro" id="IPR050576">
    <property type="entry name" value="Cilia_flagella_integrity"/>
</dbReference>
<feature type="compositionally biased region" description="Acidic residues" evidence="6">
    <location>
        <begin position="420"/>
        <end position="435"/>
    </location>
</feature>
<dbReference type="Proteomes" id="UP000041254">
    <property type="component" value="Unassembled WGS sequence"/>
</dbReference>